<dbReference type="AlphaFoldDB" id="A0A841EU56"/>
<gene>
    <name evidence="2" type="ORF">HNP25_002841</name>
</gene>
<reference evidence="2 3" key="1">
    <citation type="submission" date="2020-08" db="EMBL/GenBank/DDBJ databases">
        <title>Functional genomics of gut bacteria from endangered species of beetles.</title>
        <authorList>
            <person name="Carlos-Shanley C."/>
        </authorList>
    </citation>
    <scope>NUCLEOTIDE SEQUENCE [LARGE SCALE GENOMIC DNA]</scope>
    <source>
        <strain evidence="2 3">S00070</strain>
    </source>
</reference>
<dbReference type="RefSeq" id="WP_184135025.1">
    <property type="nucleotide sequence ID" value="NZ_JACHKT010000020.1"/>
</dbReference>
<organism evidence="2 3">
    <name type="scientific">Arcicella rosea</name>
    <dbReference type="NCBI Taxonomy" id="502909"/>
    <lineage>
        <taxon>Bacteria</taxon>
        <taxon>Pseudomonadati</taxon>
        <taxon>Bacteroidota</taxon>
        <taxon>Cytophagia</taxon>
        <taxon>Cytophagales</taxon>
        <taxon>Flectobacillaceae</taxon>
        <taxon>Arcicella</taxon>
    </lineage>
</organism>
<proteinExistence type="predicted"/>
<dbReference type="Proteomes" id="UP000524404">
    <property type="component" value="Unassembled WGS sequence"/>
</dbReference>
<feature type="signal peptide" evidence="1">
    <location>
        <begin position="1"/>
        <end position="20"/>
    </location>
</feature>
<sequence length="228" mass="25402">MKKLLLLLMTICTIGGSAFCQEKVKIKAPNDGKFAIGLGIGTTPSLDVSYQYNNHLSVKLKYNYFKYNMNTQLDISDEKVELDGNFDMSAVGLSLEYFPFAKSSFKLIGGVSYVLKGELGVLATPTENYTFGETVFTPEEVGTFRFGLDYGKGIAPFVGIGFGRAVPKKRVGFGFELGTYYLKQPVVSLTGTERLSSMNEQEAKVQANMNDWRYWPMLNLRLAVRVNK</sequence>
<evidence type="ECO:0000313" key="2">
    <source>
        <dbReference type="EMBL" id="MBB6004178.1"/>
    </source>
</evidence>
<dbReference type="EMBL" id="JACHKT010000020">
    <property type="protein sequence ID" value="MBB6004178.1"/>
    <property type="molecule type" value="Genomic_DNA"/>
</dbReference>
<evidence type="ECO:0000256" key="1">
    <source>
        <dbReference type="SAM" id="SignalP"/>
    </source>
</evidence>
<name>A0A841EU56_9BACT</name>
<feature type="chain" id="PRO_5032582768" evidence="1">
    <location>
        <begin position="21"/>
        <end position="228"/>
    </location>
</feature>
<keyword evidence="3" id="KW-1185">Reference proteome</keyword>
<dbReference type="Gene3D" id="2.40.160.170">
    <property type="match status" value="1"/>
</dbReference>
<keyword evidence="1" id="KW-0732">Signal</keyword>
<accession>A0A841EU56</accession>
<protein>
    <submittedName>
        <fullName evidence="2">Opacity protein-like surface antigen</fullName>
    </submittedName>
</protein>
<comment type="caution">
    <text evidence="2">The sequence shown here is derived from an EMBL/GenBank/DDBJ whole genome shotgun (WGS) entry which is preliminary data.</text>
</comment>
<evidence type="ECO:0000313" key="3">
    <source>
        <dbReference type="Proteomes" id="UP000524404"/>
    </source>
</evidence>